<evidence type="ECO:0000256" key="14">
    <source>
        <dbReference type="ARBA" id="ARBA00051301"/>
    </source>
</evidence>
<dbReference type="Pfam" id="PF01546">
    <property type="entry name" value="Peptidase_M20"/>
    <property type="match status" value="1"/>
</dbReference>
<dbReference type="InterPro" id="IPR011650">
    <property type="entry name" value="Peptidase_M20_dimer"/>
</dbReference>
<dbReference type="EC" id="3.5.1.18" evidence="5"/>
<keyword evidence="8" id="KW-0479">Metal-binding</keyword>
<evidence type="ECO:0000256" key="10">
    <source>
        <dbReference type="ARBA" id="ARBA00022833"/>
    </source>
</evidence>
<keyword evidence="12" id="KW-0457">Lysine biosynthesis</keyword>
<dbReference type="Gene3D" id="3.40.630.10">
    <property type="entry name" value="Zn peptidases"/>
    <property type="match status" value="2"/>
</dbReference>
<dbReference type="GO" id="GO:0019877">
    <property type="term" value="P:diaminopimelate biosynthetic process"/>
    <property type="evidence" value="ECO:0007669"/>
    <property type="project" value="UniProtKB-KW"/>
</dbReference>
<feature type="domain" description="Peptidase M20 dimerisation" evidence="15">
    <location>
        <begin position="171"/>
        <end position="276"/>
    </location>
</feature>
<evidence type="ECO:0000256" key="4">
    <source>
        <dbReference type="ARBA" id="ARBA00006247"/>
    </source>
</evidence>
<comment type="cofactor">
    <cofactor evidence="1">
        <name>Co(2+)</name>
        <dbReference type="ChEBI" id="CHEBI:48828"/>
    </cofactor>
</comment>
<comment type="pathway">
    <text evidence="3">Amino-acid biosynthesis; L-lysine biosynthesis via DAP pathway; LL-2,6-diaminopimelate from (S)-tetrahydrodipicolinate (succinylase route): step 3/3.</text>
</comment>
<dbReference type="PANTHER" id="PTHR43808">
    <property type="entry name" value="ACETYLORNITHINE DEACETYLASE"/>
    <property type="match status" value="1"/>
</dbReference>
<dbReference type="Gene3D" id="3.30.70.360">
    <property type="match status" value="1"/>
</dbReference>
<dbReference type="UniPathway" id="UPA00034">
    <property type="reaction ID" value="UER00021"/>
</dbReference>
<keyword evidence="9" id="KW-0378">Hydrolase</keyword>
<dbReference type="SUPFAM" id="SSF55031">
    <property type="entry name" value="Bacterial exopeptidase dimerisation domain"/>
    <property type="match status" value="1"/>
</dbReference>
<evidence type="ECO:0000256" key="6">
    <source>
        <dbReference type="ARBA" id="ARBA00016853"/>
    </source>
</evidence>
<dbReference type="GO" id="GO:0046872">
    <property type="term" value="F:metal ion binding"/>
    <property type="evidence" value="ECO:0007669"/>
    <property type="project" value="UniProtKB-KW"/>
</dbReference>
<dbReference type="EMBL" id="JOSX01000020">
    <property type="protein sequence ID" value="KEK14714.1"/>
    <property type="molecule type" value="Genomic_DNA"/>
</dbReference>
<keyword evidence="7" id="KW-0028">Amino-acid biosynthesis</keyword>
<dbReference type="NCBIfam" id="TIGR01910">
    <property type="entry name" value="DapE-ArgE"/>
    <property type="match status" value="1"/>
</dbReference>
<keyword evidence="11" id="KW-0220">Diaminopimelate biosynthesis</keyword>
<evidence type="ECO:0000313" key="17">
    <source>
        <dbReference type="Proteomes" id="UP000027731"/>
    </source>
</evidence>
<keyword evidence="13" id="KW-0170">Cobalt</keyword>
<evidence type="ECO:0000256" key="8">
    <source>
        <dbReference type="ARBA" id="ARBA00022723"/>
    </source>
</evidence>
<name>A0A073JNK8_LIMRT</name>
<evidence type="ECO:0000256" key="2">
    <source>
        <dbReference type="ARBA" id="ARBA00001947"/>
    </source>
</evidence>
<dbReference type="CDD" id="cd08659">
    <property type="entry name" value="M20_ArgE_DapE-like"/>
    <property type="match status" value="1"/>
</dbReference>
<evidence type="ECO:0000313" key="16">
    <source>
        <dbReference type="EMBL" id="KEK14714.1"/>
    </source>
</evidence>
<evidence type="ECO:0000256" key="1">
    <source>
        <dbReference type="ARBA" id="ARBA00001941"/>
    </source>
</evidence>
<evidence type="ECO:0000256" key="7">
    <source>
        <dbReference type="ARBA" id="ARBA00022605"/>
    </source>
</evidence>
<dbReference type="InterPro" id="IPR001261">
    <property type="entry name" value="ArgE/DapE_CS"/>
</dbReference>
<proteinExistence type="inferred from homology"/>
<dbReference type="AlphaFoldDB" id="A0A073JNK8"/>
<dbReference type="Proteomes" id="UP000027731">
    <property type="component" value="Unassembled WGS sequence"/>
</dbReference>
<keyword evidence="10" id="KW-0862">Zinc</keyword>
<comment type="similarity">
    <text evidence="4">Belongs to the peptidase M20A family.</text>
</comment>
<evidence type="ECO:0000256" key="3">
    <source>
        <dbReference type="ARBA" id="ARBA00005130"/>
    </source>
</evidence>
<dbReference type="PANTHER" id="PTHR43808:SF8">
    <property type="entry name" value="PEPTIDASE M20 DIMERISATION DOMAIN-CONTAINING PROTEIN"/>
    <property type="match status" value="1"/>
</dbReference>
<evidence type="ECO:0000256" key="9">
    <source>
        <dbReference type="ARBA" id="ARBA00022801"/>
    </source>
</evidence>
<evidence type="ECO:0000256" key="11">
    <source>
        <dbReference type="ARBA" id="ARBA00022915"/>
    </source>
</evidence>
<protein>
    <recommendedName>
        <fullName evidence="6">Probable succinyl-diaminopimelate desuccinylase</fullName>
        <ecNumber evidence="5">3.5.1.18</ecNumber>
    </recommendedName>
</protein>
<accession>A0A073JNK8</accession>
<dbReference type="InterPro" id="IPR002933">
    <property type="entry name" value="Peptidase_M20"/>
</dbReference>
<evidence type="ECO:0000256" key="12">
    <source>
        <dbReference type="ARBA" id="ARBA00023154"/>
    </source>
</evidence>
<reference evidence="16 17" key="1">
    <citation type="submission" date="2014-06" db="EMBL/GenBank/DDBJ databases">
        <title>Genetic determinant of reutericyclin biosynthesis of Lactobacillus reuteri.</title>
        <authorList>
            <person name="Lin X."/>
            <person name="Duar R."/>
            <person name="Walter J."/>
            <person name="Gaenzle M."/>
        </authorList>
    </citation>
    <scope>NUCLEOTIDE SEQUENCE [LARGE SCALE GENOMIC DNA]</scope>
    <source>
        <strain evidence="16 17">LTH2584</strain>
    </source>
</reference>
<comment type="cofactor">
    <cofactor evidence="2">
        <name>Zn(2+)</name>
        <dbReference type="ChEBI" id="CHEBI:29105"/>
    </cofactor>
</comment>
<gene>
    <name evidence="16" type="ORF">LR3_02640</name>
</gene>
<dbReference type="PROSITE" id="PS00758">
    <property type="entry name" value="ARGE_DAPE_CPG2_1"/>
    <property type="match status" value="1"/>
</dbReference>
<dbReference type="Pfam" id="PF07687">
    <property type="entry name" value="M20_dimer"/>
    <property type="match status" value="1"/>
</dbReference>
<dbReference type="InterPro" id="IPR010182">
    <property type="entry name" value="ArgE/DapE"/>
</dbReference>
<dbReference type="GO" id="GO:0009014">
    <property type="term" value="F:succinyl-diaminopimelate desuccinylase activity"/>
    <property type="evidence" value="ECO:0007669"/>
    <property type="project" value="UniProtKB-EC"/>
</dbReference>
<evidence type="ECO:0000259" key="15">
    <source>
        <dbReference type="Pfam" id="PF07687"/>
    </source>
</evidence>
<dbReference type="PATRIC" id="fig|1598.90.peg.1887"/>
<comment type="catalytic activity">
    <reaction evidence="14">
        <text>N-succinyl-(2S,6S)-2,6-diaminopimelate + H2O = (2S,6S)-2,6-diaminopimelate + succinate</text>
        <dbReference type="Rhea" id="RHEA:22608"/>
        <dbReference type="ChEBI" id="CHEBI:15377"/>
        <dbReference type="ChEBI" id="CHEBI:30031"/>
        <dbReference type="ChEBI" id="CHEBI:57609"/>
        <dbReference type="ChEBI" id="CHEBI:58087"/>
        <dbReference type="EC" id="3.5.1.18"/>
    </reaction>
</comment>
<dbReference type="InterPro" id="IPR036264">
    <property type="entry name" value="Bact_exopeptidase_dim_dom"/>
</dbReference>
<evidence type="ECO:0000256" key="5">
    <source>
        <dbReference type="ARBA" id="ARBA00011921"/>
    </source>
</evidence>
<dbReference type="GO" id="GO:0009089">
    <property type="term" value="P:lysine biosynthetic process via diaminopimelate"/>
    <property type="evidence" value="ECO:0007669"/>
    <property type="project" value="UniProtKB-UniPathway"/>
</dbReference>
<dbReference type="InterPro" id="IPR050072">
    <property type="entry name" value="Peptidase_M20A"/>
</dbReference>
<sequence length="389" mass="42597">MENDEKVELLQKLIQINTVNGNEEGEANYIKRVLEDHHISCKLVPFAPNRTNLIAEIGNDKGPVLALAGHLDTVDPSDPQKWTYPPFAGQLVNGKIYGRGAVDMKLGLAAMVGALIELKEADLPKHGKVRLIATVDEEVGGKGSLELTDQGYVHDVDAMIIGEATTGQIEYAHCGSFDYIVESHGKLAHSSQPELGANAVMNLVKFINKESRAFDDAAVSPTLGKLIHSVTVFHGGDQLNSIPDFAYLKGNVRTIPECDNVATQKRLQDIIDGLNKEPKIQLKLKVVASFMPVVTNKQDRFIALAQTAIKKVSGRQPDVVISHGATDASRYVLDNHNFPIIEYGPGIEKLSHQIDERIALDDYLTAQQAYVEIAKQYLNNTKDDEQASS</sequence>
<dbReference type="SUPFAM" id="SSF53187">
    <property type="entry name" value="Zn-dependent exopeptidases"/>
    <property type="match status" value="1"/>
</dbReference>
<comment type="caution">
    <text evidence="16">The sequence shown here is derived from an EMBL/GenBank/DDBJ whole genome shotgun (WGS) entry which is preliminary data.</text>
</comment>
<evidence type="ECO:0000256" key="13">
    <source>
        <dbReference type="ARBA" id="ARBA00023285"/>
    </source>
</evidence>
<dbReference type="NCBIfam" id="NF006365">
    <property type="entry name" value="PRK08588.1"/>
    <property type="match status" value="1"/>
</dbReference>
<organism evidence="16 17">
    <name type="scientific">Limosilactobacillus reuteri</name>
    <name type="common">Lactobacillus reuteri</name>
    <dbReference type="NCBI Taxonomy" id="1598"/>
    <lineage>
        <taxon>Bacteria</taxon>
        <taxon>Bacillati</taxon>
        <taxon>Bacillota</taxon>
        <taxon>Bacilli</taxon>
        <taxon>Lactobacillales</taxon>
        <taxon>Lactobacillaceae</taxon>
        <taxon>Limosilactobacillus</taxon>
    </lineage>
</organism>